<sequence length="140" mass="16303">MSRNPLCLKIRHLGLQDNDEVDVETDGTIEQPQQSLVVRKYVLDGRTIRYFDHKMSYPAEDRPESFFPPTIKKFLAYQRCMRGVPSKEQNEAETKLVLNDEAKSVQNLEDLKRAVRTLQAIEWKNSHHNCSNVPMTWIGE</sequence>
<keyword evidence="1" id="KW-1185">Reference proteome</keyword>
<evidence type="ECO:0000313" key="2">
    <source>
        <dbReference type="WBParaSite" id="PgR006_g091_t03"/>
    </source>
</evidence>
<proteinExistence type="predicted"/>
<dbReference type="Proteomes" id="UP000887569">
    <property type="component" value="Unplaced"/>
</dbReference>
<accession>A0A915ADV1</accession>
<organism evidence="1 2">
    <name type="scientific">Parascaris univalens</name>
    <name type="common">Nematode worm</name>
    <dbReference type="NCBI Taxonomy" id="6257"/>
    <lineage>
        <taxon>Eukaryota</taxon>
        <taxon>Metazoa</taxon>
        <taxon>Ecdysozoa</taxon>
        <taxon>Nematoda</taxon>
        <taxon>Chromadorea</taxon>
        <taxon>Rhabditida</taxon>
        <taxon>Spirurina</taxon>
        <taxon>Ascaridomorpha</taxon>
        <taxon>Ascaridoidea</taxon>
        <taxon>Ascarididae</taxon>
        <taxon>Parascaris</taxon>
    </lineage>
</organism>
<dbReference type="AlphaFoldDB" id="A0A915ADV1"/>
<dbReference type="WBParaSite" id="PgR006_g091_t03">
    <property type="protein sequence ID" value="PgR006_g091_t03"/>
    <property type="gene ID" value="PgR006_g091"/>
</dbReference>
<evidence type="ECO:0000313" key="1">
    <source>
        <dbReference type="Proteomes" id="UP000887569"/>
    </source>
</evidence>
<reference evidence="2" key="1">
    <citation type="submission" date="2022-11" db="UniProtKB">
        <authorList>
            <consortium name="WormBaseParasite"/>
        </authorList>
    </citation>
    <scope>IDENTIFICATION</scope>
</reference>
<name>A0A915ADV1_PARUN</name>
<protein>
    <submittedName>
        <fullName evidence="2">Uncharacterized protein</fullName>
    </submittedName>
</protein>